<name>A0A2P2JDR3_RHIMU</name>
<dbReference type="GO" id="GO:0010207">
    <property type="term" value="P:photosystem II assembly"/>
    <property type="evidence" value="ECO:0007669"/>
    <property type="project" value="InterPro"/>
</dbReference>
<reference evidence="1" key="1">
    <citation type="submission" date="2018-02" db="EMBL/GenBank/DDBJ databases">
        <title>Rhizophora mucronata_Transcriptome.</title>
        <authorList>
            <person name="Meera S.P."/>
            <person name="Sreeshan A."/>
            <person name="Augustine A."/>
        </authorList>
    </citation>
    <scope>NUCLEOTIDE SEQUENCE</scope>
    <source>
        <tissue evidence="1">Leaf</tissue>
    </source>
</reference>
<dbReference type="AlphaFoldDB" id="A0A2P2JDR3"/>
<evidence type="ECO:0000313" key="1">
    <source>
        <dbReference type="EMBL" id="MBW91611.1"/>
    </source>
</evidence>
<protein>
    <submittedName>
        <fullName evidence="1">Uncharacterized protein</fullName>
    </submittedName>
</protein>
<sequence>MSLILAAKICPFITCKTTTKASKPDFDYKLQSRYVTAKSYNDAPPDRRHVLVCSASFVTLLSLNCIFAPLRVRAEDRSNGQEAKDAGVIGAIKSLFDPDEKN</sequence>
<dbReference type="EMBL" id="GGEC01011129">
    <property type="protein sequence ID" value="MBW91612.1"/>
    <property type="molecule type" value="Transcribed_RNA"/>
</dbReference>
<dbReference type="GO" id="GO:0010206">
    <property type="term" value="P:photosystem II repair"/>
    <property type="evidence" value="ECO:0007669"/>
    <property type="project" value="InterPro"/>
</dbReference>
<organism evidence="1">
    <name type="scientific">Rhizophora mucronata</name>
    <name type="common">Asiatic mangrove</name>
    <dbReference type="NCBI Taxonomy" id="61149"/>
    <lineage>
        <taxon>Eukaryota</taxon>
        <taxon>Viridiplantae</taxon>
        <taxon>Streptophyta</taxon>
        <taxon>Embryophyta</taxon>
        <taxon>Tracheophyta</taxon>
        <taxon>Spermatophyta</taxon>
        <taxon>Magnoliopsida</taxon>
        <taxon>eudicotyledons</taxon>
        <taxon>Gunneridae</taxon>
        <taxon>Pentapetalae</taxon>
        <taxon>rosids</taxon>
        <taxon>fabids</taxon>
        <taxon>Malpighiales</taxon>
        <taxon>Rhizophoraceae</taxon>
        <taxon>Rhizophora</taxon>
    </lineage>
</organism>
<dbReference type="PANTHER" id="PTHR34041:SF3">
    <property type="entry name" value="PHOTOSYSTEM II D1 PRECURSOR PROCESSING PROTEIN PSB27-H2, CHLOROPLASTIC"/>
    <property type="match status" value="1"/>
</dbReference>
<proteinExistence type="predicted"/>
<dbReference type="GO" id="GO:0009543">
    <property type="term" value="C:chloroplast thylakoid lumen"/>
    <property type="evidence" value="ECO:0007669"/>
    <property type="project" value="TreeGrafter"/>
</dbReference>
<accession>A0A2P2JDR3</accession>
<dbReference type="EMBL" id="GGEC01011128">
    <property type="protein sequence ID" value="MBW91611.1"/>
    <property type="molecule type" value="Transcribed_RNA"/>
</dbReference>
<dbReference type="InterPro" id="IPR025585">
    <property type="entry name" value="PSII_Psb27"/>
</dbReference>
<dbReference type="PANTHER" id="PTHR34041">
    <property type="entry name" value="PHOTOSYSTEM II REPAIR PROTEIN PSB27-H1, CHLOROPLASTIC"/>
    <property type="match status" value="1"/>
</dbReference>
<dbReference type="GO" id="GO:0009523">
    <property type="term" value="C:photosystem II"/>
    <property type="evidence" value="ECO:0007669"/>
    <property type="project" value="InterPro"/>
</dbReference>